<dbReference type="PROSITE" id="PS01231">
    <property type="entry name" value="TRMA_2"/>
    <property type="match status" value="1"/>
</dbReference>
<evidence type="ECO:0000313" key="12">
    <source>
        <dbReference type="Proteomes" id="UP000198945"/>
    </source>
</evidence>
<reference evidence="8 13" key="3">
    <citation type="submission" date="2018-04" db="EMBL/GenBank/DDBJ databases">
        <title>Subsurface microbial communities from deep shales in Ohio and West Virginia, USA.</title>
        <authorList>
            <person name="Wrighton K."/>
        </authorList>
    </citation>
    <scope>NUCLEOTIDE SEQUENCE [LARGE SCALE GENOMIC DNA]</scope>
    <source>
        <strain evidence="8 13">MSL28</strain>
    </source>
</reference>
<dbReference type="InterPro" id="IPR002792">
    <property type="entry name" value="TRAM_dom"/>
</dbReference>
<dbReference type="Proteomes" id="UP000324896">
    <property type="component" value="Unassembled WGS sequence"/>
</dbReference>
<evidence type="ECO:0000256" key="1">
    <source>
        <dbReference type="ARBA" id="ARBA00022603"/>
    </source>
</evidence>
<feature type="binding site" evidence="4">
    <location>
        <position position="401"/>
    </location>
    <ligand>
        <name>S-adenosyl-L-methionine</name>
        <dbReference type="ChEBI" id="CHEBI:59789"/>
    </ligand>
</feature>
<dbReference type="EMBL" id="FMYT01000005">
    <property type="protein sequence ID" value="SDC34788.1"/>
    <property type="molecule type" value="Genomic_DNA"/>
</dbReference>
<gene>
    <name evidence="11" type="ORF">BY453_101177</name>
    <name evidence="8" type="ORF">C8C78_10554</name>
    <name evidence="9" type="ORF">SAMN04488597_10512</name>
    <name evidence="10" type="ORF">SAMN04515654_10340</name>
</gene>
<dbReference type="InterPro" id="IPR030390">
    <property type="entry name" value="MeTrfase_TrmA_AS"/>
</dbReference>
<dbReference type="EMBL" id="FNEH01000003">
    <property type="protein sequence ID" value="SDI21455.1"/>
    <property type="molecule type" value="Genomic_DNA"/>
</dbReference>
<keyword evidence="6" id="KW-0175">Coiled coil</keyword>
<evidence type="ECO:0000313" key="13">
    <source>
        <dbReference type="Proteomes" id="UP000247389"/>
    </source>
</evidence>
<evidence type="ECO:0000313" key="15">
    <source>
        <dbReference type="Proteomes" id="UP000324896"/>
    </source>
</evidence>
<evidence type="ECO:0000313" key="9">
    <source>
        <dbReference type="EMBL" id="SDC34788.1"/>
    </source>
</evidence>
<dbReference type="Proteomes" id="UP000198945">
    <property type="component" value="Unassembled WGS sequence"/>
</dbReference>
<dbReference type="Gene3D" id="2.40.50.1070">
    <property type="match status" value="1"/>
</dbReference>
<dbReference type="Pfam" id="PF01938">
    <property type="entry name" value="TRAM"/>
    <property type="match status" value="1"/>
</dbReference>
<feature type="binding site" evidence="4">
    <location>
        <position position="354"/>
    </location>
    <ligand>
        <name>S-adenosyl-L-methionine</name>
        <dbReference type="ChEBI" id="CHEBI:59789"/>
    </ligand>
</feature>
<dbReference type="GO" id="GO:0070041">
    <property type="term" value="F:rRNA (uridine-C5-)-methyltransferase activity"/>
    <property type="evidence" value="ECO:0007669"/>
    <property type="project" value="TreeGrafter"/>
</dbReference>
<evidence type="ECO:0000256" key="4">
    <source>
        <dbReference type="PROSITE-ProRule" id="PRU01024"/>
    </source>
</evidence>
<dbReference type="NCBIfam" id="TIGR00479">
    <property type="entry name" value="rumA"/>
    <property type="match status" value="1"/>
</dbReference>
<dbReference type="AlphaFoldDB" id="A0A1G6KVE0"/>
<evidence type="ECO:0000256" key="6">
    <source>
        <dbReference type="SAM" id="Coils"/>
    </source>
</evidence>
<dbReference type="PROSITE" id="PS50926">
    <property type="entry name" value="TRAM"/>
    <property type="match status" value="1"/>
</dbReference>
<feature type="domain" description="TRAM" evidence="7">
    <location>
        <begin position="20"/>
        <end position="79"/>
    </location>
</feature>
<name>A0A1G6KVE0_9FIRM</name>
<reference evidence="11 14" key="4">
    <citation type="submission" date="2019-03" db="EMBL/GenBank/DDBJ databases">
        <title>Deep subsurface shale carbon reservoir microbial communities from Ohio and West Virginia, USA.</title>
        <authorList>
            <person name="Wrighton K."/>
        </authorList>
    </citation>
    <scope>NUCLEOTIDE SEQUENCE [LARGE SCALE GENOMIC DNA]</scope>
    <source>
        <strain evidence="11 14">UTICA-S4D12</strain>
    </source>
</reference>
<evidence type="ECO:0000256" key="5">
    <source>
        <dbReference type="PROSITE-ProRule" id="PRU10015"/>
    </source>
</evidence>
<feature type="active site" evidence="5">
    <location>
        <position position="428"/>
    </location>
</feature>
<dbReference type="PROSITE" id="PS51687">
    <property type="entry name" value="SAM_MT_RNA_M5U"/>
    <property type="match status" value="1"/>
</dbReference>
<dbReference type="Gene3D" id="2.40.50.140">
    <property type="entry name" value="Nucleic acid-binding proteins"/>
    <property type="match status" value="1"/>
</dbReference>
<evidence type="ECO:0000313" key="11">
    <source>
        <dbReference type="EMBL" id="TDS35458.1"/>
    </source>
</evidence>
<feature type="binding site" evidence="4">
    <location>
        <position position="304"/>
    </location>
    <ligand>
        <name>S-adenosyl-L-methionine</name>
        <dbReference type="ChEBI" id="CHEBI:59789"/>
    </ligand>
</feature>
<dbReference type="FunFam" id="3.40.50.150:FF:000009">
    <property type="entry name" value="23S rRNA (Uracil(1939)-C(5))-methyltransferase RlmD"/>
    <property type="match status" value="1"/>
</dbReference>
<evidence type="ECO:0000256" key="2">
    <source>
        <dbReference type="ARBA" id="ARBA00022679"/>
    </source>
</evidence>
<feature type="active site" description="Nucleophile" evidence="4">
    <location>
        <position position="428"/>
    </location>
</feature>
<dbReference type="Gene3D" id="3.40.50.150">
    <property type="entry name" value="Vaccinia Virus protein VP39"/>
    <property type="match status" value="1"/>
</dbReference>
<dbReference type="SUPFAM" id="SSF50249">
    <property type="entry name" value="Nucleic acid-binding proteins"/>
    <property type="match status" value="1"/>
</dbReference>
<organism evidence="9 15">
    <name type="scientific">Halanaerobium congolense</name>
    <dbReference type="NCBI Taxonomy" id="54121"/>
    <lineage>
        <taxon>Bacteria</taxon>
        <taxon>Bacillati</taxon>
        <taxon>Bacillota</taxon>
        <taxon>Clostridia</taxon>
        <taxon>Halanaerobiales</taxon>
        <taxon>Halanaerobiaceae</taxon>
        <taxon>Halanaerobium</taxon>
    </lineage>
</organism>
<dbReference type="PANTHER" id="PTHR11061">
    <property type="entry name" value="RNA M5U METHYLTRANSFERASE"/>
    <property type="match status" value="1"/>
</dbReference>
<feature type="binding site" evidence="4">
    <location>
        <position position="333"/>
    </location>
    <ligand>
        <name>S-adenosyl-L-methionine</name>
        <dbReference type="ChEBI" id="CHEBI:59789"/>
    </ligand>
</feature>
<dbReference type="FunFam" id="2.40.50.1070:FF:000003">
    <property type="entry name" value="23S rRNA (Uracil-5-)-methyltransferase RumA"/>
    <property type="match status" value="1"/>
</dbReference>
<keyword evidence="2 4" id="KW-0808">Transferase</keyword>
<keyword evidence="3 4" id="KW-0949">S-adenosyl-L-methionine</keyword>
<dbReference type="InterPro" id="IPR029063">
    <property type="entry name" value="SAM-dependent_MTases_sf"/>
</dbReference>
<keyword evidence="1 4" id="KW-0489">Methyltransferase</keyword>
<dbReference type="Pfam" id="PF05958">
    <property type="entry name" value="tRNA_U5-meth_tr"/>
    <property type="match status" value="1"/>
</dbReference>
<dbReference type="Proteomes" id="UP000247389">
    <property type="component" value="Unassembled WGS sequence"/>
</dbReference>
<dbReference type="FunFam" id="2.40.50.140:FF:000097">
    <property type="entry name" value="23S rRNA (uracil(1939)-C(5))-methyltransferase RlmD"/>
    <property type="match status" value="1"/>
</dbReference>
<protein>
    <submittedName>
        <fullName evidence="9">23S rRNA m(5)U-1939 methyltransferase</fullName>
    </submittedName>
</protein>
<dbReference type="PROSITE" id="PS01230">
    <property type="entry name" value="TRMA_1"/>
    <property type="match status" value="1"/>
</dbReference>
<dbReference type="InterPro" id="IPR010280">
    <property type="entry name" value="U5_MeTrfase_fam"/>
</dbReference>
<evidence type="ECO:0000259" key="7">
    <source>
        <dbReference type="PROSITE" id="PS50926"/>
    </source>
</evidence>
<proteinExistence type="inferred from homology"/>
<reference evidence="10 12" key="1">
    <citation type="submission" date="2016-10" db="EMBL/GenBank/DDBJ databases">
        <authorList>
            <person name="de Groot N.N."/>
        </authorList>
    </citation>
    <scope>NUCLEOTIDE SEQUENCE [LARGE SCALE GENOMIC DNA]</scope>
    <source>
        <strain evidence="10 12">WG7</strain>
    </source>
</reference>
<evidence type="ECO:0000313" key="8">
    <source>
        <dbReference type="EMBL" id="PXV68262.1"/>
    </source>
</evidence>
<dbReference type="EMBL" id="QICM01000005">
    <property type="protein sequence ID" value="PXV68262.1"/>
    <property type="molecule type" value="Genomic_DNA"/>
</dbReference>
<evidence type="ECO:0000256" key="3">
    <source>
        <dbReference type="ARBA" id="ARBA00022691"/>
    </source>
</evidence>
<dbReference type="PANTHER" id="PTHR11061:SF30">
    <property type="entry name" value="TRNA (URACIL(54)-C(5))-METHYLTRANSFERASE"/>
    <property type="match status" value="1"/>
</dbReference>
<dbReference type="InterPro" id="IPR012340">
    <property type="entry name" value="NA-bd_OB-fold"/>
</dbReference>
<dbReference type="InterPro" id="IPR030391">
    <property type="entry name" value="MeTrfase_TrmA_CS"/>
</dbReference>
<comment type="similarity">
    <text evidence="4">Belongs to the class I-like SAM-binding methyltransferase superfamily. RNA M5U methyltransferase family.</text>
</comment>
<dbReference type="EMBL" id="SOAA01000001">
    <property type="protein sequence ID" value="TDS35458.1"/>
    <property type="molecule type" value="Genomic_DNA"/>
</dbReference>
<feature type="coiled-coil region" evidence="6">
    <location>
        <begin position="105"/>
        <end position="132"/>
    </location>
</feature>
<dbReference type="GO" id="GO:0070475">
    <property type="term" value="P:rRNA base methylation"/>
    <property type="evidence" value="ECO:0007669"/>
    <property type="project" value="TreeGrafter"/>
</dbReference>
<dbReference type="CDD" id="cd02440">
    <property type="entry name" value="AdoMet_MTases"/>
    <property type="match status" value="1"/>
</dbReference>
<reference evidence="9 15" key="2">
    <citation type="submission" date="2016-10" db="EMBL/GenBank/DDBJ databases">
        <authorList>
            <person name="Varghese N."/>
            <person name="Submissions S."/>
        </authorList>
    </citation>
    <scope>NUCLEOTIDE SEQUENCE [LARGE SCALE GENOMIC DNA]</scope>
    <source>
        <strain evidence="9 15">WG10</strain>
    </source>
</reference>
<sequence>MINFYKDRQDSNNNYRGVPILKKDEIKTFKIEDLAHGGDGVARAENGKAVFVSLTLPGDLVKAKITKLKKDYAFAELIEVIEAGGGRIKAPCPVYNECGGCQLQHINYQKELEFKQNNLKQLINRIAKIEEFKLRDVLAADDDFRYRNKAQFPLDLNDENQITAGFYKRGSHEIVPNHECLIQHPLINRILRITLEELNKFQLSVYNENTLQGLLRHLVIRVGTCTNQALLVMVTNGDDFIDKNLIARTLMRKIPELKGVVQNINTKNTNVIFGKEDLLLAGKNKITEYIGKTAYSISARSFFQVNTMQAKKLYDTAAKYLGDDGSARVIDAFSGTGSIALYLADQAEKIYAVESLKSAVEDARANAQLNQINNVEFEQGLVEDKLPELLTKDQIDTIIFDPPRKGLDEKTIDLLLENKLEKIIYISCNPATLARDLKRLKAKYQLVEIQPVDLFPQTYHIESVAFLNKT</sequence>
<evidence type="ECO:0000313" key="14">
    <source>
        <dbReference type="Proteomes" id="UP000295758"/>
    </source>
</evidence>
<evidence type="ECO:0000313" key="10">
    <source>
        <dbReference type="EMBL" id="SDI21455.1"/>
    </source>
</evidence>
<dbReference type="SUPFAM" id="SSF53335">
    <property type="entry name" value="S-adenosyl-L-methionine-dependent methyltransferases"/>
    <property type="match status" value="1"/>
</dbReference>
<accession>A0A1G6KVE0</accession>
<dbReference type="Proteomes" id="UP000295758">
    <property type="component" value="Unassembled WGS sequence"/>
</dbReference>